<evidence type="ECO:0000313" key="13">
    <source>
        <dbReference type="Ensembl" id="ENSCVAP00000016386.1"/>
    </source>
</evidence>
<sequence length="640" mass="70546">MPVSDQNMGTDNRTHDGETSDSAEEESTFSASLGSPGPDVLKNFYHTKRVGTYLIGRKLGEGSFAKVREGLHTLTGEKVAVKVIDKRKAKKDSYVTKNLRREGLIQEMIRHPNIAQLLDILETENSYYLVMELCPGGNLMNHIYEKKHLDERETQKYIRQLVLAVEHLHRAGVVHRDLKIENLLLDEQDNIKLIDFGLSNCAGILGYSDPFSTQCGSPAYAAPELLSRKKYGPKVDVWSIGVNMYAMLTGSLPFTVEPFSLRALHQKMVDKEMNPLPPTLSTAAICLLKKLLEPDPHRRPNITQVMTDSWLQLANRNTGAPYRSRIHIEEINQTVLLHMTEKMGYKHSEVLSAVLTNRACHTLAVYFLLNKKMKRLSKEYRVSKNYVTPFLSSGILRALAVGHRKSPLAPPGTVASSSMEYLEIHPLFPNTPQQRRRLATLPPVNTSPEHNIPAPPAPSPIGMHSFGSLSKAEQIEDTPSTPWYKLTNGTLSPPRHVSAFQPDSSYLKKATIPSPPVLISNLQPKKNLSSDGCGSSDTSGSPSSSVGSPPGGSAFMPLKSAFSLINPNSAFSPPSNSASSDPESPTHRSKLPSAGKCAKKKVPLQPFTFRPEQFIEEVVSPPPYPMKTLMCASGALKTLC</sequence>
<comment type="catalytic activity">
    <reaction evidence="9">
        <text>L-seryl-[protein] + ATP = O-phospho-L-seryl-[protein] + ADP + H(+)</text>
        <dbReference type="Rhea" id="RHEA:17989"/>
        <dbReference type="Rhea" id="RHEA-COMP:9863"/>
        <dbReference type="Rhea" id="RHEA-COMP:11604"/>
        <dbReference type="ChEBI" id="CHEBI:15378"/>
        <dbReference type="ChEBI" id="CHEBI:29999"/>
        <dbReference type="ChEBI" id="CHEBI:30616"/>
        <dbReference type="ChEBI" id="CHEBI:83421"/>
        <dbReference type="ChEBI" id="CHEBI:456216"/>
        <dbReference type="EC" id="2.7.11.1"/>
    </reaction>
</comment>
<feature type="compositionally biased region" description="Low complexity" evidence="11">
    <location>
        <begin position="529"/>
        <end position="552"/>
    </location>
</feature>
<dbReference type="GO" id="GO:0005737">
    <property type="term" value="C:cytoplasm"/>
    <property type="evidence" value="ECO:0007669"/>
    <property type="project" value="TreeGrafter"/>
</dbReference>
<dbReference type="FunFam" id="3.30.200.20:FF:000003">
    <property type="entry name" value="Non-specific serine/threonine protein kinase"/>
    <property type="match status" value="1"/>
</dbReference>
<dbReference type="STRING" id="28743.ENSCVAP00000016386"/>
<accession>A0A3Q2DBM3</accession>
<keyword evidence="3" id="KW-0723">Serine/threonine-protein kinase</keyword>
<dbReference type="PROSITE" id="PS00107">
    <property type="entry name" value="PROTEIN_KINASE_ATP"/>
    <property type="match status" value="1"/>
</dbReference>
<dbReference type="AlphaFoldDB" id="A0A3Q2DBM3"/>
<keyword evidence="5 10" id="KW-0547">Nucleotide-binding</keyword>
<evidence type="ECO:0000256" key="4">
    <source>
        <dbReference type="ARBA" id="ARBA00022679"/>
    </source>
</evidence>
<evidence type="ECO:0000256" key="6">
    <source>
        <dbReference type="ARBA" id="ARBA00022777"/>
    </source>
</evidence>
<evidence type="ECO:0000256" key="11">
    <source>
        <dbReference type="SAM" id="MobiDB-lite"/>
    </source>
</evidence>
<reference evidence="13" key="1">
    <citation type="submission" date="2025-08" db="UniProtKB">
        <authorList>
            <consortium name="Ensembl"/>
        </authorList>
    </citation>
    <scope>IDENTIFICATION</scope>
</reference>
<dbReference type="InterPro" id="IPR011009">
    <property type="entry name" value="Kinase-like_dom_sf"/>
</dbReference>
<dbReference type="Gene3D" id="1.10.510.10">
    <property type="entry name" value="Transferase(Phosphotransferase) domain 1"/>
    <property type="match status" value="1"/>
</dbReference>
<evidence type="ECO:0000313" key="14">
    <source>
        <dbReference type="Proteomes" id="UP000265020"/>
    </source>
</evidence>
<comment type="similarity">
    <text evidence="1">Belongs to the protein kinase superfamily. CAMK Ser/Thr protein kinase family. SNF1 subfamily.</text>
</comment>
<keyword evidence="7 10" id="KW-0067">ATP-binding</keyword>
<feature type="region of interest" description="Disordered" evidence="11">
    <location>
        <begin position="515"/>
        <end position="552"/>
    </location>
</feature>
<feature type="binding site" evidence="10">
    <location>
        <position position="82"/>
    </location>
    <ligand>
        <name>ATP</name>
        <dbReference type="ChEBI" id="CHEBI:30616"/>
    </ligand>
</feature>
<dbReference type="Proteomes" id="UP000265020">
    <property type="component" value="Unassembled WGS sequence"/>
</dbReference>
<organism evidence="13 14">
    <name type="scientific">Cyprinodon variegatus</name>
    <name type="common">Sheepshead minnow</name>
    <dbReference type="NCBI Taxonomy" id="28743"/>
    <lineage>
        <taxon>Eukaryota</taxon>
        <taxon>Metazoa</taxon>
        <taxon>Chordata</taxon>
        <taxon>Craniata</taxon>
        <taxon>Vertebrata</taxon>
        <taxon>Euteleostomi</taxon>
        <taxon>Actinopterygii</taxon>
        <taxon>Neopterygii</taxon>
        <taxon>Teleostei</taxon>
        <taxon>Neoteleostei</taxon>
        <taxon>Acanthomorphata</taxon>
        <taxon>Ovalentaria</taxon>
        <taxon>Atherinomorphae</taxon>
        <taxon>Cyprinodontiformes</taxon>
        <taxon>Cyprinodontidae</taxon>
        <taxon>Cyprinodon</taxon>
    </lineage>
</organism>
<evidence type="ECO:0000256" key="2">
    <source>
        <dbReference type="ARBA" id="ARBA00012513"/>
    </source>
</evidence>
<dbReference type="InterPro" id="IPR034671">
    <property type="entry name" value="Hunk"/>
</dbReference>
<dbReference type="CDD" id="cd14070">
    <property type="entry name" value="STKc_HUNK"/>
    <property type="match status" value="1"/>
</dbReference>
<dbReference type="GeneTree" id="ENSGT00940000165963"/>
<reference evidence="13" key="2">
    <citation type="submission" date="2025-09" db="UniProtKB">
        <authorList>
            <consortium name="Ensembl"/>
        </authorList>
    </citation>
    <scope>IDENTIFICATION</scope>
</reference>
<dbReference type="GO" id="GO:0035556">
    <property type="term" value="P:intracellular signal transduction"/>
    <property type="evidence" value="ECO:0007669"/>
    <property type="project" value="TreeGrafter"/>
</dbReference>
<evidence type="ECO:0000256" key="10">
    <source>
        <dbReference type="PROSITE-ProRule" id="PRU10141"/>
    </source>
</evidence>
<feature type="region of interest" description="Disordered" evidence="11">
    <location>
        <begin position="441"/>
        <end position="474"/>
    </location>
</feature>
<dbReference type="Pfam" id="PF00069">
    <property type="entry name" value="Pkinase"/>
    <property type="match status" value="1"/>
</dbReference>
<evidence type="ECO:0000256" key="5">
    <source>
        <dbReference type="ARBA" id="ARBA00022741"/>
    </source>
</evidence>
<feature type="domain" description="Protein kinase" evidence="12">
    <location>
        <begin position="53"/>
        <end position="311"/>
    </location>
</feature>
<feature type="compositionally biased region" description="Low complexity" evidence="11">
    <location>
        <begin position="570"/>
        <end position="583"/>
    </location>
</feature>
<dbReference type="PROSITE" id="PS00108">
    <property type="entry name" value="PROTEIN_KINASE_ST"/>
    <property type="match status" value="1"/>
</dbReference>
<dbReference type="InterPro" id="IPR017441">
    <property type="entry name" value="Protein_kinase_ATP_BS"/>
</dbReference>
<protein>
    <recommendedName>
        <fullName evidence="2">non-specific serine/threonine protein kinase</fullName>
        <ecNumber evidence="2">2.7.11.1</ecNumber>
    </recommendedName>
</protein>
<keyword evidence="4" id="KW-0808">Transferase</keyword>
<comment type="catalytic activity">
    <reaction evidence="8">
        <text>L-threonyl-[protein] + ATP = O-phospho-L-threonyl-[protein] + ADP + H(+)</text>
        <dbReference type="Rhea" id="RHEA:46608"/>
        <dbReference type="Rhea" id="RHEA-COMP:11060"/>
        <dbReference type="Rhea" id="RHEA-COMP:11605"/>
        <dbReference type="ChEBI" id="CHEBI:15378"/>
        <dbReference type="ChEBI" id="CHEBI:30013"/>
        <dbReference type="ChEBI" id="CHEBI:30616"/>
        <dbReference type="ChEBI" id="CHEBI:61977"/>
        <dbReference type="ChEBI" id="CHEBI:456216"/>
        <dbReference type="EC" id="2.7.11.1"/>
    </reaction>
</comment>
<evidence type="ECO:0000259" key="12">
    <source>
        <dbReference type="PROSITE" id="PS50011"/>
    </source>
</evidence>
<feature type="region of interest" description="Disordered" evidence="11">
    <location>
        <begin position="1"/>
        <end position="34"/>
    </location>
</feature>
<feature type="compositionally biased region" description="Polar residues" evidence="11">
    <location>
        <begin position="1"/>
        <end position="11"/>
    </location>
</feature>
<feature type="region of interest" description="Disordered" evidence="11">
    <location>
        <begin position="570"/>
        <end position="598"/>
    </location>
</feature>
<dbReference type="GO" id="GO:0005524">
    <property type="term" value="F:ATP binding"/>
    <property type="evidence" value="ECO:0007669"/>
    <property type="project" value="UniProtKB-UniRule"/>
</dbReference>
<dbReference type="SMART" id="SM00220">
    <property type="entry name" value="S_TKc"/>
    <property type="match status" value="1"/>
</dbReference>
<evidence type="ECO:0000256" key="7">
    <source>
        <dbReference type="ARBA" id="ARBA00022840"/>
    </source>
</evidence>
<dbReference type="PANTHER" id="PTHR24346">
    <property type="entry name" value="MAP/MICROTUBULE AFFINITY-REGULATING KINASE"/>
    <property type="match status" value="1"/>
</dbReference>
<keyword evidence="6" id="KW-0418">Kinase</keyword>
<dbReference type="PROSITE" id="PS50011">
    <property type="entry name" value="PROTEIN_KINASE_DOM"/>
    <property type="match status" value="1"/>
</dbReference>
<dbReference type="GO" id="GO:0004674">
    <property type="term" value="F:protein serine/threonine kinase activity"/>
    <property type="evidence" value="ECO:0007669"/>
    <property type="project" value="UniProtKB-KW"/>
</dbReference>
<dbReference type="InterPro" id="IPR008271">
    <property type="entry name" value="Ser/Thr_kinase_AS"/>
</dbReference>
<dbReference type="PANTHER" id="PTHR24346:SF80">
    <property type="entry name" value="HORMONALLY UP-REGULATED NEU TUMOR-ASSOCIATED KINASE"/>
    <property type="match status" value="1"/>
</dbReference>
<dbReference type="InterPro" id="IPR000719">
    <property type="entry name" value="Prot_kinase_dom"/>
</dbReference>
<name>A0A3Q2DBM3_CYPVA</name>
<evidence type="ECO:0000256" key="1">
    <source>
        <dbReference type="ARBA" id="ARBA00006234"/>
    </source>
</evidence>
<keyword evidence="14" id="KW-1185">Reference proteome</keyword>
<evidence type="ECO:0000256" key="3">
    <source>
        <dbReference type="ARBA" id="ARBA00022527"/>
    </source>
</evidence>
<dbReference type="Ensembl" id="ENSCVAT00000024744.1">
    <property type="protein sequence ID" value="ENSCVAP00000016386.1"/>
    <property type="gene ID" value="ENSCVAG00000019370.1"/>
</dbReference>
<dbReference type="EC" id="2.7.11.1" evidence="2"/>
<dbReference type="FunFam" id="1.10.510.10:FF:000391">
    <property type="entry name" value="Hormonally up-regulated neu tumor-associated kinase"/>
    <property type="match status" value="1"/>
</dbReference>
<dbReference type="OMA" id="PPPYPMK"/>
<dbReference type="SUPFAM" id="SSF56112">
    <property type="entry name" value="Protein kinase-like (PK-like)"/>
    <property type="match status" value="1"/>
</dbReference>
<proteinExistence type="inferred from homology"/>
<evidence type="ECO:0000256" key="8">
    <source>
        <dbReference type="ARBA" id="ARBA00047899"/>
    </source>
</evidence>
<evidence type="ECO:0000256" key="9">
    <source>
        <dbReference type="ARBA" id="ARBA00048679"/>
    </source>
</evidence>